<dbReference type="Pfam" id="PF04042">
    <property type="entry name" value="DNA_pol_E_B"/>
    <property type="match status" value="1"/>
</dbReference>
<dbReference type="SUPFAM" id="SSF56300">
    <property type="entry name" value="Metallo-dependent phosphatases"/>
    <property type="match status" value="1"/>
</dbReference>
<dbReference type="PANTHER" id="PTHR12708:SF0">
    <property type="entry name" value="DNA POLYMERASE EPSILON SUBUNIT 2"/>
    <property type="match status" value="1"/>
</dbReference>
<evidence type="ECO:0000256" key="1">
    <source>
        <dbReference type="ARBA" id="ARBA00004123"/>
    </source>
</evidence>
<dbReference type="Gene3D" id="1.10.8.60">
    <property type="match status" value="1"/>
</dbReference>
<dbReference type="Gene3D" id="3.60.21.60">
    <property type="match status" value="1"/>
</dbReference>
<proteinExistence type="inferred from homology"/>
<dbReference type="GeneID" id="106470346"/>
<dbReference type="Pfam" id="PF12213">
    <property type="entry name" value="Dpoe2NT"/>
    <property type="match status" value="1"/>
</dbReference>
<evidence type="ECO:0000256" key="5">
    <source>
        <dbReference type="ARBA" id="ARBA00023242"/>
    </source>
</evidence>
<dbReference type="InterPro" id="IPR007185">
    <property type="entry name" value="DNA_pol_a/d/e_bsu"/>
</dbReference>
<name>A0ABM1TFL1_LIMPO</name>
<evidence type="ECO:0000256" key="2">
    <source>
        <dbReference type="ARBA" id="ARBA00009560"/>
    </source>
</evidence>
<feature type="domain" description="DNA polymerase epsilon subunit B N-terminal" evidence="8">
    <location>
        <begin position="4"/>
        <end position="72"/>
    </location>
</feature>
<comment type="function">
    <text evidence="6">Participates in DNA repair and in chromosomal DNA replication.</text>
</comment>
<evidence type="ECO:0000256" key="3">
    <source>
        <dbReference type="ARBA" id="ARBA00022705"/>
    </source>
</evidence>
<comment type="similarity">
    <text evidence="2 6">Belongs to the DNA polymerase epsilon subunit B family.</text>
</comment>
<dbReference type="PANTHER" id="PTHR12708">
    <property type="entry name" value="DNA POLYMERASE EPSILON SUBUNIT B"/>
    <property type="match status" value="1"/>
</dbReference>
<evidence type="ECO:0000256" key="6">
    <source>
        <dbReference type="PIRNR" id="PIRNR000799"/>
    </source>
</evidence>
<evidence type="ECO:0000259" key="8">
    <source>
        <dbReference type="Pfam" id="PF12213"/>
    </source>
</evidence>
<keyword evidence="9" id="KW-1185">Reference proteome</keyword>
<comment type="subcellular location">
    <subcellularLocation>
        <location evidence="1 6">Nucleus</location>
    </subcellularLocation>
</comment>
<keyword evidence="5 6" id="KW-0539">Nucleus</keyword>
<dbReference type="Proteomes" id="UP000694941">
    <property type="component" value="Unplaced"/>
</dbReference>
<evidence type="ECO:0000259" key="7">
    <source>
        <dbReference type="Pfam" id="PF04042"/>
    </source>
</evidence>
<sequence length="528" mass="59189">MSLNLKNQAFMAFQISGLTLRSDAGKYLLSLLSPIKECERGEWLTKIVEAVQRQPLTSSFVDKTVIEKALKEFTDPEKEEAEAFLNIISAYSVPALAYDPEMKRFTSKKDAGSINLHSDANTKAFIFLQRYDLVYQRTIRHSLFSPPVITGLSPLQPQSFTLKPVEFLLGTSSKQGNLIVLGMLTQMKEGKYFLEDPTGAVPLDLSKTVYKGGLFTENSFVLAEGVYEDSIFHVSALGFPPPEPASTTLQHFGKTNFFGGPHATSVRTSKKLKSLEENNSEAMFIFLSDVWLDKIEVLQKLKILLAGFSEMPPTCFVLMGNFVSVPQGISHSKIVKDCFEKLANMISEFPLIVQNSQFVFVPGPSDPGLTTILPRPSIPGKLVEDFCNKIPNSVFATNPCRIQYCSQEITVFREDMVAKMCRSCVYMPWEHEEQVNVPNLFVKTLVANAHLCPLPLNVAPVYWEYDHSLWLYPLPDIVVCGDKYDPFCVTNNDCTFINPGSFPHTDFSFKVYLPSTRQVEDSQITDVP</sequence>
<dbReference type="InterPro" id="IPR029052">
    <property type="entry name" value="Metallo-depent_PP-like"/>
</dbReference>
<keyword evidence="4 6" id="KW-0238">DNA-binding</keyword>
<keyword evidence="3 6" id="KW-0235">DNA replication</keyword>
<dbReference type="InterPro" id="IPR016266">
    <property type="entry name" value="POLE2"/>
</dbReference>
<gene>
    <name evidence="10" type="primary">LOC106470346</name>
</gene>
<evidence type="ECO:0000313" key="10">
    <source>
        <dbReference type="RefSeq" id="XP_022254667.1"/>
    </source>
</evidence>
<reference evidence="10" key="1">
    <citation type="submission" date="2025-08" db="UniProtKB">
        <authorList>
            <consortium name="RefSeq"/>
        </authorList>
    </citation>
    <scope>IDENTIFICATION</scope>
    <source>
        <tissue evidence="10">Muscle</tissue>
    </source>
</reference>
<dbReference type="PIRSF" id="PIRSF000799">
    <property type="entry name" value="DNA_pol_eps_2"/>
    <property type="match status" value="1"/>
</dbReference>
<accession>A0ABM1TFL1</accession>
<feature type="domain" description="DNA polymerase alpha/delta/epsilon subunit B" evidence="7">
    <location>
        <begin position="284"/>
        <end position="488"/>
    </location>
</feature>
<protein>
    <recommendedName>
        <fullName evidence="6">DNA polymerase epsilon subunit</fullName>
    </recommendedName>
    <alternativeName>
        <fullName evidence="6">DNA polymerase II subunit 2</fullName>
    </alternativeName>
</protein>
<organism evidence="9 10">
    <name type="scientific">Limulus polyphemus</name>
    <name type="common">Atlantic horseshoe crab</name>
    <dbReference type="NCBI Taxonomy" id="6850"/>
    <lineage>
        <taxon>Eukaryota</taxon>
        <taxon>Metazoa</taxon>
        <taxon>Ecdysozoa</taxon>
        <taxon>Arthropoda</taxon>
        <taxon>Chelicerata</taxon>
        <taxon>Merostomata</taxon>
        <taxon>Xiphosura</taxon>
        <taxon>Limulidae</taxon>
        <taxon>Limulus</taxon>
    </lineage>
</organism>
<dbReference type="InterPro" id="IPR024639">
    <property type="entry name" value="DNA_pol_e_bsu_N"/>
</dbReference>
<evidence type="ECO:0000256" key="4">
    <source>
        <dbReference type="ARBA" id="ARBA00023125"/>
    </source>
</evidence>
<dbReference type="RefSeq" id="XP_022254667.1">
    <property type="nucleotide sequence ID" value="XM_022398959.1"/>
</dbReference>
<evidence type="ECO:0000313" key="9">
    <source>
        <dbReference type="Proteomes" id="UP000694941"/>
    </source>
</evidence>